<reference evidence="5 6" key="1">
    <citation type="submission" date="2020-03" db="EMBL/GenBank/DDBJ databases">
        <title>The genome sequence of Microvirga sp. c23x22.</title>
        <authorList>
            <person name="Zhang X."/>
        </authorList>
    </citation>
    <scope>NUCLEOTIDE SEQUENCE [LARGE SCALE GENOMIC DNA]</scope>
    <source>
        <strain evidence="6">c23x22</strain>
    </source>
</reference>
<name>A0ABX0VBY3_9HYPH</name>
<keyword evidence="3" id="KW-0804">Transcription</keyword>
<protein>
    <submittedName>
        <fullName evidence="5">Helix-turn-helix domain-containing protein</fullName>
    </submittedName>
</protein>
<dbReference type="Proteomes" id="UP000707352">
    <property type="component" value="Unassembled WGS sequence"/>
</dbReference>
<proteinExistence type="predicted"/>
<dbReference type="InterPro" id="IPR018060">
    <property type="entry name" value="HTH_AraC"/>
</dbReference>
<dbReference type="SMART" id="SM00342">
    <property type="entry name" value="HTH_ARAC"/>
    <property type="match status" value="1"/>
</dbReference>
<keyword evidence="1" id="KW-0805">Transcription regulation</keyword>
<dbReference type="InterPro" id="IPR009057">
    <property type="entry name" value="Homeodomain-like_sf"/>
</dbReference>
<dbReference type="Pfam" id="PF12833">
    <property type="entry name" value="HTH_18"/>
    <property type="match status" value="1"/>
</dbReference>
<dbReference type="PANTHER" id="PTHR46796:SF6">
    <property type="entry name" value="ARAC SUBFAMILY"/>
    <property type="match status" value="1"/>
</dbReference>
<evidence type="ECO:0000259" key="4">
    <source>
        <dbReference type="PROSITE" id="PS01124"/>
    </source>
</evidence>
<evidence type="ECO:0000313" key="6">
    <source>
        <dbReference type="Proteomes" id="UP000707352"/>
    </source>
</evidence>
<evidence type="ECO:0000256" key="3">
    <source>
        <dbReference type="ARBA" id="ARBA00023163"/>
    </source>
</evidence>
<dbReference type="Pfam" id="PF14525">
    <property type="entry name" value="AraC_binding_2"/>
    <property type="match status" value="1"/>
</dbReference>
<sequence>MAIIFDTSSLKIEDQFSYWREFVCDTFLGLKAERSERAPFEARMECHAIGNVSVALARFAAQRMYRGAPEIAQTTEDAYCLHLIRKGVTHVSSHEVTAHAGDLVLLDTSIPFNAVIRTPSLETTIIHLPKRLIEARLSPSTDVHTRLRGDEGAGALLAGYVKSLGQAIGTLPLEMSNKAGEIFCDLLAATIAPAGKASEAIRGGIRAARLAAAKQYISRHLTNPFLDAAKIARNLGVSERYVHKLFEPTGRSLGESLVIARLDACRHALRMPTENYRTIADIAYEFGFNDLSGFYRRYRARWGETPGDTRSGFTHNP</sequence>
<dbReference type="PANTHER" id="PTHR46796">
    <property type="entry name" value="HTH-TYPE TRANSCRIPTIONAL ACTIVATOR RHAS-RELATED"/>
    <property type="match status" value="1"/>
</dbReference>
<feature type="domain" description="HTH araC/xylS-type" evidence="4">
    <location>
        <begin position="211"/>
        <end position="312"/>
    </location>
</feature>
<dbReference type="SUPFAM" id="SSF46689">
    <property type="entry name" value="Homeodomain-like"/>
    <property type="match status" value="1"/>
</dbReference>
<organism evidence="5 6">
    <name type="scientific">Microvirga terricola</name>
    <dbReference type="NCBI Taxonomy" id="2719797"/>
    <lineage>
        <taxon>Bacteria</taxon>
        <taxon>Pseudomonadati</taxon>
        <taxon>Pseudomonadota</taxon>
        <taxon>Alphaproteobacteria</taxon>
        <taxon>Hyphomicrobiales</taxon>
        <taxon>Methylobacteriaceae</taxon>
        <taxon>Microvirga</taxon>
    </lineage>
</organism>
<evidence type="ECO:0000256" key="2">
    <source>
        <dbReference type="ARBA" id="ARBA00023125"/>
    </source>
</evidence>
<keyword evidence="6" id="KW-1185">Reference proteome</keyword>
<comment type="caution">
    <text evidence="5">The sequence shown here is derived from an EMBL/GenBank/DDBJ whole genome shotgun (WGS) entry which is preliminary data.</text>
</comment>
<dbReference type="InterPro" id="IPR035418">
    <property type="entry name" value="AraC-bd_2"/>
</dbReference>
<gene>
    <name evidence="5" type="ORF">HB375_04555</name>
</gene>
<evidence type="ECO:0000313" key="5">
    <source>
        <dbReference type="EMBL" id="NIX75886.1"/>
    </source>
</evidence>
<accession>A0ABX0VBY3</accession>
<keyword evidence="2" id="KW-0238">DNA-binding</keyword>
<dbReference type="PROSITE" id="PS01124">
    <property type="entry name" value="HTH_ARAC_FAMILY_2"/>
    <property type="match status" value="1"/>
</dbReference>
<dbReference type="RefSeq" id="WP_167671807.1">
    <property type="nucleotide sequence ID" value="NZ_JAATJS010000002.1"/>
</dbReference>
<evidence type="ECO:0000256" key="1">
    <source>
        <dbReference type="ARBA" id="ARBA00023015"/>
    </source>
</evidence>
<dbReference type="Gene3D" id="1.10.10.60">
    <property type="entry name" value="Homeodomain-like"/>
    <property type="match status" value="1"/>
</dbReference>
<dbReference type="EMBL" id="JAATJS010000002">
    <property type="protein sequence ID" value="NIX75886.1"/>
    <property type="molecule type" value="Genomic_DNA"/>
</dbReference>
<dbReference type="InterPro" id="IPR050204">
    <property type="entry name" value="AraC_XylS_family_regulators"/>
</dbReference>